<protein>
    <recommendedName>
        <fullName evidence="4">RBR-type E3 ubiquitin transferase</fullName>
        <ecNumber evidence="4">2.3.2.31</ecNumber>
    </recommendedName>
</protein>
<dbReference type="GO" id="GO:0008270">
    <property type="term" value="F:zinc ion binding"/>
    <property type="evidence" value="ECO:0007669"/>
    <property type="project" value="UniProtKB-KW"/>
</dbReference>
<dbReference type="GO" id="GO:0061630">
    <property type="term" value="F:ubiquitin protein ligase activity"/>
    <property type="evidence" value="ECO:0007669"/>
    <property type="project" value="UniProtKB-EC"/>
</dbReference>
<evidence type="ECO:0000256" key="5">
    <source>
        <dbReference type="ARBA" id="ARBA00022490"/>
    </source>
</evidence>
<feature type="domain" description="RING-type" evidence="13">
    <location>
        <begin position="211"/>
        <end position="422"/>
    </location>
</feature>
<keyword evidence="10" id="KW-0833">Ubl conjugation pathway</keyword>
<dbReference type="PRINTS" id="PR01475">
    <property type="entry name" value="PARKIN"/>
</dbReference>
<dbReference type="Pfam" id="PF17976">
    <property type="entry name" value="zf-RING_12"/>
    <property type="match status" value="1"/>
</dbReference>
<dbReference type="Gene3D" id="1.20.120.1750">
    <property type="match status" value="1"/>
</dbReference>
<dbReference type="SUPFAM" id="SSF54236">
    <property type="entry name" value="Ubiquitin-like"/>
    <property type="match status" value="1"/>
</dbReference>
<dbReference type="CDD" id="cd16627">
    <property type="entry name" value="RING-HC_RBR_parkin"/>
    <property type="match status" value="1"/>
</dbReference>
<dbReference type="PANTHER" id="PTHR11685">
    <property type="entry name" value="RBR FAMILY RING FINGER AND IBR DOMAIN-CONTAINING"/>
    <property type="match status" value="1"/>
</dbReference>
<dbReference type="EMBL" id="OX597837">
    <property type="protein sequence ID" value="CAI9739973.1"/>
    <property type="molecule type" value="Genomic_DNA"/>
</dbReference>
<evidence type="ECO:0000256" key="2">
    <source>
        <dbReference type="ARBA" id="ARBA00004514"/>
    </source>
</evidence>
<dbReference type="SUPFAM" id="SSF57850">
    <property type="entry name" value="RING/U-box"/>
    <property type="match status" value="2"/>
</dbReference>
<dbReference type="Pfam" id="PF22605">
    <property type="entry name" value="IBR_2"/>
    <property type="match status" value="1"/>
</dbReference>
<evidence type="ECO:0000313" key="14">
    <source>
        <dbReference type="EMBL" id="CAI9739973.1"/>
    </source>
</evidence>
<dbReference type="AlphaFoldDB" id="A0AA36FN82"/>
<evidence type="ECO:0000256" key="3">
    <source>
        <dbReference type="ARBA" id="ARBA00004906"/>
    </source>
</evidence>
<keyword evidence="5" id="KW-0963">Cytoplasm</keyword>
<evidence type="ECO:0000256" key="4">
    <source>
        <dbReference type="ARBA" id="ARBA00012251"/>
    </source>
</evidence>
<keyword evidence="12" id="KW-0832">Ubl conjugation</keyword>
<dbReference type="InterPro" id="IPR047535">
    <property type="entry name" value="RING-HC_RBR_parkin"/>
</dbReference>
<dbReference type="Pfam" id="PF17978">
    <property type="entry name" value="zf-RING_14"/>
    <property type="match status" value="1"/>
</dbReference>
<dbReference type="InterPro" id="IPR041565">
    <property type="entry name" value="Parkin_Znf-RING"/>
</dbReference>
<comment type="subcellular location">
    <subcellularLocation>
        <location evidence="2">Cytoplasm</location>
        <location evidence="2">Cytosol</location>
    </subcellularLocation>
</comment>
<organism evidence="14 15">
    <name type="scientific">Octopus vulgaris</name>
    <name type="common">Common octopus</name>
    <dbReference type="NCBI Taxonomy" id="6645"/>
    <lineage>
        <taxon>Eukaryota</taxon>
        <taxon>Metazoa</taxon>
        <taxon>Spiralia</taxon>
        <taxon>Lophotrochozoa</taxon>
        <taxon>Mollusca</taxon>
        <taxon>Cephalopoda</taxon>
        <taxon>Coleoidea</taxon>
        <taxon>Octopodiformes</taxon>
        <taxon>Octopoda</taxon>
        <taxon>Incirrata</taxon>
        <taxon>Octopodidae</taxon>
        <taxon>Octopus</taxon>
    </lineage>
</organism>
<dbReference type="InterPro" id="IPR003977">
    <property type="entry name" value="Parkin"/>
</dbReference>
<evidence type="ECO:0000256" key="7">
    <source>
        <dbReference type="ARBA" id="ARBA00022723"/>
    </source>
</evidence>
<keyword evidence="11" id="KW-0862">Zinc</keyword>
<dbReference type="InterPro" id="IPR041170">
    <property type="entry name" value="Znf-RING_14"/>
</dbReference>
<accession>A0AA36FN82</accession>
<dbReference type="InterPro" id="IPR044066">
    <property type="entry name" value="TRIAD_supradom"/>
</dbReference>
<dbReference type="GO" id="GO:0016567">
    <property type="term" value="P:protein ubiquitination"/>
    <property type="evidence" value="ECO:0007669"/>
    <property type="project" value="InterPro"/>
</dbReference>
<evidence type="ECO:0000256" key="8">
    <source>
        <dbReference type="ARBA" id="ARBA00022737"/>
    </source>
</evidence>
<keyword evidence="15" id="KW-1185">Reference proteome</keyword>
<evidence type="ECO:0000256" key="9">
    <source>
        <dbReference type="ARBA" id="ARBA00022771"/>
    </source>
</evidence>
<evidence type="ECO:0000256" key="10">
    <source>
        <dbReference type="ARBA" id="ARBA00022786"/>
    </source>
</evidence>
<dbReference type="PROSITE" id="PS51873">
    <property type="entry name" value="TRIAD"/>
    <property type="match status" value="1"/>
</dbReference>
<dbReference type="InterPro" id="IPR054694">
    <property type="entry name" value="Parkin-like_IBR"/>
</dbReference>
<evidence type="ECO:0000256" key="1">
    <source>
        <dbReference type="ARBA" id="ARBA00001798"/>
    </source>
</evidence>
<reference evidence="14" key="1">
    <citation type="submission" date="2023-08" db="EMBL/GenBank/DDBJ databases">
        <authorList>
            <person name="Alioto T."/>
            <person name="Alioto T."/>
            <person name="Gomez Garrido J."/>
        </authorList>
    </citation>
    <scope>NUCLEOTIDE SEQUENCE</scope>
</reference>
<dbReference type="GO" id="GO:0005739">
    <property type="term" value="C:mitochondrion"/>
    <property type="evidence" value="ECO:0007669"/>
    <property type="project" value="InterPro"/>
</dbReference>
<gene>
    <name evidence="14" type="ORF">OCTVUL_1B020486</name>
</gene>
<dbReference type="EMBL" id="OX597837">
    <property type="protein sequence ID" value="CAI9739974.1"/>
    <property type="molecule type" value="Genomic_DNA"/>
</dbReference>
<dbReference type="Proteomes" id="UP001162480">
    <property type="component" value="Chromosome 24"/>
</dbReference>
<dbReference type="EC" id="2.3.2.31" evidence="4"/>
<evidence type="ECO:0000256" key="12">
    <source>
        <dbReference type="ARBA" id="ARBA00022843"/>
    </source>
</evidence>
<dbReference type="InterPro" id="IPR031127">
    <property type="entry name" value="E3_UB_ligase_RBR"/>
</dbReference>
<proteinExistence type="predicted"/>
<comment type="pathway">
    <text evidence="3">Protein modification; protein ubiquitination.</text>
</comment>
<evidence type="ECO:0000256" key="6">
    <source>
        <dbReference type="ARBA" id="ARBA00022679"/>
    </source>
</evidence>
<keyword evidence="8" id="KW-0677">Repeat</keyword>
<name>A0AA36FN82_OCTVU</name>
<sequence>MLRHGKQGSNQLNLSPVQQPYQNMAHKGQTGSFEVSVCYQERTNSLLVGNNMTVSSFLPIAVNFFLHKTESIEKYKIIYAGSVLKNEVLLKDLQLCTASVLHMVNTEKKNHLSSQNESKEYSYYVYCYECKDIASAQLRIKCQQCGQCQRFLIDKQHEPKCREDILSCDKSIPGVCNYTGCTGRKAEFDFYCLKHPTKNSVLLKHIFNNSQHYSCITCEGDLNPILIYPCEKSHVMCLDCFKIYCEQYLLERKFRLTDLCYSIRCPDHCEQSFIQEAHHFRILGDIKYEEYQNQATRAYLQNTYSVYCPNPHCKECFEADLNVTDITCLSCKHKFCRQCSHESHDGPCGREAVEGSDLYPDNQLAQQSAMLIHKISKKCPKCEINVEKSGGCNHMICKCEAEWCWVCGKTWSTECLGEHWFD</sequence>
<comment type="catalytic activity">
    <reaction evidence="1">
        <text>[E2 ubiquitin-conjugating enzyme]-S-ubiquitinyl-L-cysteine + [acceptor protein]-L-lysine = [E2 ubiquitin-conjugating enzyme]-L-cysteine + [acceptor protein]-N(6)-ubiquitinyl-L-lysine.</text>
        <dbReference type="EC" id="2.3.2.31"/>
    </reaction>
</comment>
<keyword evidence="9" id="KW-0863">Zinc-finger</keyword>
<dbReference type="InterPro" id="IPR029071">
    <property type="entry name" value="Ubiquitin-like_domsf"/>
</dbReference>
<keyword evidence="7" id="KW-0479">Metal-binding</keyword>
<dbReference type="SMART" id="SM00647">
    <property type="entry name" value="IBR"/>
    <property type="match status" value="2"/>
</dbReference>
<evidence type="ECO:0000256" key="11">
    <source>
        <dbReference type="ARBA" id="ARBA00022833"/>
    </source>
</evidence>
<dbReference type="Gene3D" id="2.20.25.20">
    <property type="match status" value="1"/>
</dbReference>
<evidence type="ECO:0000259" key="13">
    <source>
        <dbReference type="PROSITE" id="PS51873"/>
    </source>
</evidence>
<keyword evidence="6" id="KW-0808">Transferase</keyword>
<dbReference type="GO" id="GO:0005829">
    <property type="term" value="C:cytosol"/>
    <property type="evidence" value="ECO:0007669"/>
    <property type="project" value="UniProtKB-SubCell"/>
</dbReference>
<evidence type="ECO:0000313" key="15">
    <source>
        <dbReference type="Proteomes" id="UP001162480"/>
    </source>
</evidence>
<dbReference type="InterPro" id="IPR002867">
    <property type="entry name" value="IBR_dom"/>
</dbReference>